<gene>
    <name evidence="1" type="ORF">BAA01_03775</name>
</gene>
<reference evidence="2" key="1">
    <citation type="submission" date="2016-06" db="EMBL/GenBank/DDBJ databases">
        <authorList>
            <person name="Nascimento L."/>
            <person name="Pereira R.V."/>
            <person name="Martins L.F."/>
            <person name="Quaggio R.B."/>
            <person name="Silva A.M."/>
            <person name="Setubal J.C."/>
        </authorList>
    </citation>
    <scope>NUCLEOTIDE SEQUENCE [LARGE SCALE GENOMIC DNA]</scope>
</reference>
<dbReference type="EMBL" id="LZRT01000086">
    <property type="protein sequence ID" value="OUM86782.1"/>
    <property type="molecule type" value="Genomic_DNA"/>
</dbReference>
<dbReference type="AlphaFoldDB" id="A0A1Y3PHE3"/>
<accession>A0A1Y3PHE3</accession>
<dbReference type="SUPFAM" id="SSF56059">
    <property type="entry name" value="Glutathione synthetase ATP-binding domain-like"/>
    <property type="match status" value="1"/>
</dbReference>
<evidence type="ECO:0000313" key="2">
    <source>
        <dbReference type="Proteomes" id="UP000196475"/>
    </source>
</evidence>
<sequence>MKVGPIIGILTTASKQGGFSGNRQNFRDLCKASYVYGGIVYVFTPEGIDDVRKIIHGYQYHPIQRRWMRVQMPFPDVVYNRIPRREDERKPEMRHVLARLQQEPTIHLYNPSFFNKWDLYQWLHADPEIGAYLPETLVYSAAALQRMAKRHPTLYLKPIHGKAGIHFFKIEQTAYGTKLTHQTHRHQKHQTFRHKEELVRYVDATLPSRLYVIQQAIPLATFAGRPFDLRVLVQKNQEGKWDVSGIGARLSGKQAITTHVPQGGSIVNPDTALRHAFGEKSVSAIYRHTRQVALKTAQSLERHFQLLGELSIDIGIDRSGKPWIFEANAKPMKFDEPHIRETSIKRFFEFCRYLSGFTKRG</sequence>
<dbReference type="Proteomes" id="UP000196475">
    <property type="component" value="Unassembled WGS sequence"/>
</dbReference>
<dbReference type="Pfam" id="PF14398">
    <property type="entry name" value="ATPgrasp_YheCD"/>
    <property type="match status" value="1"/>
</dbReference>
<dbReference type="Gene3D" id="3.30.470.20">
    <property type="entry name" value="ATP-grasp fold, B domain"/>
    <property type="match status" value="1"/>
</dbReference>
<proteinExistence type="predicted"/>
<evidence type="ECO:0008006" key="3">
    <source>
        <dbReference type="Google" id="ProtNLM"/>
    </source>
</evidence>
<organism evidence="1 2">
    <name type="scientific">Bacillus thermozeamaize</name>
    <dbReference type="NCBI Taxonomy" id="230954"/>
    <lineage>
        <taxon>Bacteria</taxon>
        <taxon>Bacillati</taxon>
        <taxon>Bacillota</taxon>
        <taxon>Bacilli</taxon>
        <taxon>Bacillales</taxon>
        <taxon>Bacillaceae</taxon>
        <taxon>Bacillus</taxon>
    </lineage>
</organism>
<comment type="caution">
    <text evidence="1">The sequence shown here is derived from an EMBL/GenBank/DDBJ whole genome shotgun (WGS) entry which is preliminary data.</text>
</comment>
<dbReference type="InterPro" id="IPR026838">
    <property type="entry name" value="YheC/D"/>
</dbReference>
<name>A0A1Y3PHE3_9BACI</name>
<protein>
    <recommendedName>
        <fullName evidence="3">ATP-grasp domain-containing protein</fullName>
    </recommendedName>
</protein>
<evidence type="ECO:0000313" key="1">
    <source>
        <dbReference type="EMBL" id="OUM86782.1"/>
    </source>
</evidence>